<name>A0A2G4SP26_RHIZD</name>
<organism evidence="1 2">
    <name type="scientific">Rhizopus microsporus ATCC 52813</name>
    <dbReference type="NCBI Taxonomy" id="1340429"/>
    <lineage>
        <taxon>Eukaryota</taxon>
        <taxon>Fungi</taxon>
        <taxon>Fungi incertae sedis</taxon>
        <taxon>Mucoromycota</taxon>
        <taxon>Mucoromycotina</taxon>
        <taxon>Mucoromycetes</taxon>
        <taxon>Mucorales</taxon>
        <taxon>Mucorineae</taxon>
        <taxon>Rhizopodaceae</taxon>
        <taxon>Rhizopus</taxon>
    </lineage>
</organism>
<dbReference type="EMBL" id="KZ303856">
    <property type="protein sequence ID" value="PHZ10146.1"/>
    <property type="molecule type" value="Genomic_DNA"/>
</dbReference>
<dbReference type="Gene3D" id="3.30.420.10">
    <property type="entry name" value="Ribonuclease H-like superfamily/Ribonuclease H"/>
    <property type="match status" value="1"/>
</dbReference>
<proteinExistence type="predicted"/>
<reference evidence="1 2" key="1">
    <citation type="journal article" date="2016" name="Proc. Natl. Acad. Sci. U.S.A.">
        <title>Lipid metabolic changes in an early divergent fungus govern the establishment of a mutualistic symbiosis with endobacteria.</title>
        <authorList>
            <person name="Lastovetsky O.A."/>
            <person name="Gaspar M.L."/>
            <person name="Mondo S.J."/>
            <person name="LaButti K.M."/>
            <person name="Sandor L."/>
            <person name="Grigoriev I.V."/>
            <person name="Henry S.A."/>
            <person name="Pawlowska T.E."/>
        </authorList>
    </citation>
    <scope>NUCLEOTIDE SEQUENCE [LARGE SCALE GENOMIC DNA]</scope>
    <source>
        <strain evidence="1 2">ATCC 52813</strain>
    </source>
</reference>
<gene>
    <name evidence="1" type="ORF">RHIMIDRAFT_245809</name>
</gene>
<dbReference type="GeneID" id="35441234"/>
<sequence length="192" mass="22843">MYLPAALFAYRSIKQATTKHSPFFLLYGYEPKTPFDLDHYVYEKNSPKFEAILRHRTANQIHNLNKSREQAHKSINQIQATQKKMIEKKLLDERKELKPSFKLGDVVLLYKDYLSTSWSAKLRDRWEGPFIIHQVLGKGTYHIKNYDTQDTKLRRIHGNRLKPYMIPKINWTEEHERTIPTILDSETQELLQ</sequence>
<dbReference type="STRING" id="1340429.A0A2G4SP26"/>
<dbReference type="RefSeq" id="XP_023463854.1">
    <property type="nucleotide sequence ID" value="XM_023610244.1"/>
</dbReference>
<dbReference type="Proteomes" id="UP000242254">
    <property type="component" value="Unassembled WGS sequence"/>
</dbReference>
<dbReference type="GO" id="GO:0003676">
    <property type="term" value="F:nucleic acid binding"/>
    <property type="evidence" value="ECO:0007669"/>
    <property type="project" value="InterPro"/>
</dbReference>
<evidence type="ECO:0008006" key="3">
    <source>
        <dbReference type="Google" id="ProtNLM"/>
    </source>
</evidence>
<dbReference type="AlphaFoldDB" id="A0A2G4SP26"/>
<protein>
    <recommendedName>
        <fullName evidence="3">Integrase zinc-binding domain-containing protein</fullName>
    </recommendedName>
</protein>
<dbReference type="InterPro" id="IPR036397">
    <property type="entry name" value="RNaseH_sf"/>
</dbReference>
<evidence type="ECO:0000313" key="1">
    <source>
        <dbReference type="EMBL" id="PHZ10146.1"/>
    </source>
</evidence>
<dbReference type="PANTHER" id="PTHR37984:SF5">
    <property type="entry name" value="PROTEIN NYNRIN-LIKE"/>
    <property type="match status" value="1"/>
</dbReference>
<keyword evidence="2" id="KW-1185">Reference proteome</keyword>
<evidence type="ECO:0000313" key="2">
    <source>
        <dbReference type="Proteomes" id="UP000242254"/>
    </source>
</evidence>
<accession>A0A2G4SP26</accession>
<dbReference type="PANTHER" id="PTHR37984">
    <property type="entry name" value="PROTEIN CBG26694"/>
    <property type="match status" value="1"/>
</dbReference>
<dbReference type="InterPro" id="IPR050951">
    <property type="entry name" value="Retrovirus_Pol_polyprotein"/>
</dbReference>